<dbReference type="AlphaFoldDB" id="A9BMF2"/>
<dbReference type="Pfam" id="PF08281">
    <property type="entry name" value="Sigma70_r4_2"/>
    <property type="match status" value="1"/>
</dbReference>
<dbReference type="InterPro" id="IPR013249">
    <property type="entry name" value="RNA_pol_sigma70_r4_t2"/>
</dbReference>
<dbReference type="SUPFAM" id="SSF88659">
    <property type="entry name" value="Sigma3 and sigma4 domains of RNA polymerase sigma factors"/>
    <property type="match status" value="1"/>
</dbReference>
<evidence type="ECO:0000256" key="2">
    <source>
        <dbReference type="ARBA" id="ARBA00023082"/>
    </source>
</evidence>
<dbReference type="InterPro" id="IPR014284">
    <property type="entry name" value="RNA_pol_sigma-70_dom"/>
</dbReference>
<keyword evidence="2" id="KW-0731">Sigma factor</keyword>
<accession>A9BMF2</accession>
<keyword evidence="6" id="KW-1185">Reference proteome</keyword>
<dbReference type="Gene3D" id="1.10.10.10">
    <property type="entry name" value="Winged helix-like DNA-binding domain superfamily/Winged helix DNA-binding domain"/>
    <property type="match status" value="1"/>
</dbReference>
<dbReference type="STRING" id="398578.Daci_4868"/>
<dbReference type="HOGENOM" id="CLU_047691_15_2_4"/>
<evidence type="ECO:0000313" key="6">
    <source>
        <dbReference type="Proteomes" id="UP000000784"/>
    </source>
</evidence>
<sequence>MNCSRHYRTATSLRAILRKKLTVRCDNQAPHPFSPSSTSPSSGPAFLLATEQELSDFLKSVEKRAFKRSFFHVRDEEAALNIVQDSMLKLALHYGDKPINELPMLFQRILSNSTLDWFRRQKTQNALFTRMSDLEASAGDDADFDWLETYADSGQNGETARSAEDLTERAQILQSIEKEIQELPARQREAFLMRYWEEMDVAETAAAMGCSEGSVKTHCFRAIQTLSKALKAKGIEL</sequence>
<organism evidence="5 6">
    <name type="scientific">Delftia acidovorans (strain DSM 14801 / SPH-1)</name>
    <dbReference type="NCBI Taxonomy" id="398578"/>
    <lineage>
        <taxon>Bacteria</taxon>
        <taxon>Pseudomonadati</taxon>
        <taxon>Pseudomonadota</taxon>
        <taxon>Betaproteobacteria</taxon>
        <taxon>Burkholderiales</taxon>
        <taxon>Comamonadaceae</taxon>
        <taxon>Delftia</taxon>
    </lineage>
</organism>
<dbReference type="Proteomes" id="UP000000784">
    <property type="component" value="Chromosome"/>
</dbReference>
<protein>
    <submittedName>
        <fullName evidence="5">RNA polymerase, sigma-24 subunit, ECF subfamily</fullName>
    </submittedName>
</protein>
<dbReference type="GO" id="GO:0003677">
    <property type="term" value="F:DNA binding"/>
    <property type="evidence" value="ECO:0007669"/>
    <property type="project" value="InterPro"/>
</dbReference>
<name>A9BMF2_DELAS</name>
<dbReference type="NCBIfam" id="TIGR02937">
    <property type="entry name" value="sigma70-ECF"/>
    <property type="match status" value="1"/>
</dbReference>
<dbReference type="GO" id="GO:0006352">
    <property type="term" value="P:DNA-templated transcription initiation"/>
    <property type="evidence" value="ECO:0007669"/>
    <property type="project" value="InterPro"/>
</dbReference>
<evidence type="ECO:0000313" key="5">
    <source>
        <dbReference type="EMBL" id="ABX37497.1"/>
    </source>
</evidence>
<dbReference type="KEGG" id="dac:Daci_4868"/>
<evidence type="ECO:0000256" key="1">
    <source>
        <dbReference type="ARBA" id="ARBA00023015"/>
    </source>
</evidence>
<dbReference type="InterPro" id="IPR039425">
    <property type="entry name" value="RNA_pol_sigma-70-like"/>
</dbReference>
<proteinExistence type="predicted"/>
<dbReference type="PANTHER" id="PTHR43133">
    <property type="entry name" value="RNA POLYMERASE ECF-TYPE SIGMA FACTO"/>
    <property type="match status" value="1"/>
</dbReference>
<evidence type="ECO:0000256" key="3">
    <source>
        <dbReference type="ARBA" id="ARBA00023163"/>
    </source>
</evidence>
<feature type="domain" description="RNA polymerase sigma factor 70 region 4 type 2" evidence="4">
    <location>
        <begin position="174"/>
        <end position="226"/>
    </location>
</feature>
<keyword evidence="3" id="KW-0804">Transcription</keyword>
<dbReference type="CDD" id="cd06171">
    <property type="entry name" value="Sigma70_r4"/>
    <property type="match status" value="1"/>
</dbReference>
<reference evidence="6" key="2">
    <citation type="submission" date="2007-11" db="EMBL/GenBank/DDBJ databases">
        <title>Complete sequence of Delftia acidovorans DSM 14801 / SPH-1.</title>
        <authorList>
            <person name="Copeland A."/>
            <person name="Lucas S."/>
            <person name="Lapidus A."/>
            <person name="Barry K."/>
            <person name="Glavina del Rio T."/>
            <person name="Dalin E."/>
            <person name="Tice H."/>
            <person name="Pitluck S."/>
            <person name="Lowry S."/>
            <person name="Clum A."/>
            <person name="Schmutz J."/>
            <person name="Larimer F."/>
            <person name="Land M."/>
            <person name="Hauser L."/>
            <person name="Kyrpides N."/>
            <person name="Kim E."/>
            <person name="Schleheck D."/>
            <person name="Richardson P."/>
        </authorList>
    </citation>
    <scope>NUCLEOTIDE SEQUENCE [LARGE SCALE GENOMIC DNA]</scope>
    <source>
        <strain evidence="6">DSM 14801 / SPH-1</strain>
    </source>
</reference>
<gene>
    <name evidence="5" type="ordered locus">Daci_4868</name>
</gene>
<reference evidence="5 6" key="1">
    <citation type="journal article" date="2004" name="Appl. Environ. Microbiol.">
        <title>Mineralization of individual congeners of linear alkylbenzenesulfonate by defined pairs of heterotrophic bacteria.</title>
        <authorList>
            <person name="Schleheck D."/>
            <person name="Knepper T.P."/>
            <person name="Fischer K."/>
            <person name="Cook A.M."/>
        </authorList>
    </citation>
    <scope>NUCLEOTIDE SEQUENCE [LARGE SCALE GENOMIC DNA]</scope>
    <source>
        <strain evidence="6">DSM 14801 / SPH-1</strain>
    </source>
</reference>
<dbReference type="InterPro" id="IPR036388">
    <property type="entry name" value="WH-like_DNA-bd_sf"/>
</dbReference>
<dbReference type="PANTHER" id="PTHR43133:SF64">
    <property type="entry name" value="ECF SIGMA FACTOR"/>
    <property type="match status" value="1"/>
</dbReference>
<dbReference type="GO" id="GO:0016987">
    <property type="term" value="F:sigma factor activity"/>
    <property type="evidence" value="ECO:0007669"/>
    <property type="project" value="UniProtKB-KW"/>
</dbReference>
<dbReference type="eggNOG" id="COG1595">
    <property type="taxonomic scope" value="Bacteria"/>
</dbReference>
<dbReference type="InterPro" id="IPR013324">
    <property type="entry name" value="RNA_pol_sigma_r3/r4-like"/>
</dbReference>
<dbReference type="EMBL" id="CP000884">
    <property type="protein sequence ID" value="ABX37497.1"/>
    <property type="molecule type" value="Genomic_DNA"/>
</dbReference>
<keyword evidence="1" id="KW-0805">Transcription regulation</keyword>
<evidence type="ECO:0000259" key="4">
    <source>
        <dbReference type="Pfam" id="PF08281"/>
    </source>
</evidence>
<dbReference type="NCBIfam" id="NF006550">
    <property type="entry name" value="PRK09047.1"/>
    <property type="match status" value="1"/>
</dbReference>